<gene>
    <name evidence="1" type="ORF">VIT_00s0438g00030</name>
</gene>
<dbReference type="PaxDb" id="29760-VIT_00s0438g00030.t01"/>
<proteinExistence type="predicted"/>
<protein>
    <submittedName>
        <fullName evidence="1">Uncharacterized protein</fullName>
    </submittedName>
</protein>
<organism evidence="1 2">
    <name type="scientific">Vitis vinifera</name>
    <name type="common">Grape</name>
    <dbReference type="NCBI Taxonomy" id="29760"/>
    <lineage>
        <taxon>Eukaryota</taxon>
        <taxon>Viridiplantae</taxon>
        <taxon>Streptophyta</taxon>
        <taxon>Embryophyta</taxon>
        <taxon>Tracheophyta</taxon>
        <taxon>Spermatophyta</taxon>
        <taxon>Magnoliopsida</taxon>
        <taxon>eudicotyledons</taxon>
        <taxon>Gunneridae</taxon>
        <taxon>Pentapetalae</taxon>
        <taxon>rosids</taxon>
        <taxon>Vitales</taxon>
        <taxon>Vitaceae</taxon>
        <taxon>Viteae</taxon>
        <taxon>Vitis</taxon>
    </lineage>
</organism>
<evidence type="ECO:0000313" key="2">
    <source>
        <dbReference type="Proteomes" id="UP000009183"/>
    </source>
</evidence>
<sequence length="71" mass="7461">MLFKQVGGIGPRVFSSSSRSRLGARSYDWALRHGSIFFSTGSGSATTRDRRGLSYGGGNVLFGTGSGSARN</sequence>
<dbReference type="InParanoid" id="F6HYH4"/>
<dbReference type="Proteomes" id="UP000009183">
    <property type="component" value="Unassembled WGS sequence, unordered"/>
</dbReference>
<name>F6HYH4_VITVI</name>
<dbReference type="HOGENOM" id="CLU_2745268_0_0_1"/>
<reference evidence="2" key="1">
    <citation type="journal article" date="2007" name="Nature">
        <title>The grapevine genome sequence suggests ancestral hexaploidization in major angiosperm phyla.</title>
        <authorList>
            <consortium name="The French-Italian Public Consortium for Grapevine Genome Characterization."/>
            <person name="Jaillon O."/>
            <person name="Aury J.-M."/>
            <person name="Noel B."/>
            <person name="Policriti A."/>
            <person name="Clepet C."/>
            <person name="Casagrande A."/>
            <person name="Choisne N."/>
            <person name="Aubourg S."/>
            <person name="Vitulo N."/>
            <person name="Jubin C."/>
            <person name="Vezzi A."/>
            <person name="Legeai F."/>
            <person name="Hugueney P."/>
            <person name="Dasilva C."/>
            <person name="Horner D."/>
            <person name="Mica E."/>
            <person name="Jublot D."/>
            <person name="Poulain J."/>
            <person name="Bruyere C."/>
            <person name="Billault A."/>
            <person name="Segurens B."/>
            <person name="Gouyvenoux M."/>
            <person name="Ugarte E."/>
            <person name="Cattonaro F."/>
            <person name="Anthouard V."/>
            <person name="Vico V."/>
            <person name="Del Fabbro C."/>
            <person name="Alaux M."/>
            <person name="Di Gaspero G."/>
            <person name="Dumas V."/>
            <person name="Felice N."/>
            <person name="Paillard S."/>
            <person name="Juman I."/>
            <person name="Moroldo M."/>
            <person name="Scalabrin S."/>
            <person name="Canaguier A."/>
            <person name="Le Clainche I."/>
            <person name="Malacrida G."/>
            <person name="Durand E."/>
            <person name="Pesole G."/>
            <person name="Laucou V."/>
            <person name="Chatelet P."/>
            <person name="Merdinoglu D."/>
            <person name="Delledonne M."/>
            <person name="Pezzotti M."/>
            <person name="Lecharny A."/>
            <person name="Scarpelli C."/>
            <person name="Artiguenave F."/>
            <person name="Pe M.E."/>
            <person name="Valle G."/>
            <person name="Morgante M."/>
            <person name="Caboche M."/>
            <person name="Adam-Blondon A.-F."/>
            <person name="Weissenbach J."/>
            <person name="Quetier F."/>
            <person name="Wincker P."/>
        </authorList>
    </citation>
    <scope>NUCLEOTIDE SEQUENCE [LARGE SCALE GENOMIC DNA]</scope>
    <source>
        <strain evidence="2">cv. Pinot noir / PN40024</strain>
    </source>
</reference>
<dbReference type="EMBL" id="FN596496">
    <property type="protein sequence ID" value="CCB59738.1"/>
    <property type="molecule type" value="Genomic_DNA"/>
</dbReference>
<accession>F6HYH4</accession>
<keyword evidence="2" id="KW-1185">Reference proteome</keyword>
<dbReference type="AlphaFoldDB" id="F6HYH4"/>
<evidence type="ECO:0000313" key="1">
    <source>
        <dbReference type="EMBL" id="CCB59738.1"/>
    </source>
</evidence>